<dbReference type="CDD" id="cd02199">
    <property type="entry name" value="YjgF_YER057c_UK114_like_1"/>
    <property type="match status" value="1"/>
</dbReference>
<protein>
    <submittedName>
        <fullName evidence="2">RidA family protein</fullName>
    </submittedName>
</protein>
<dbReference type="AlphaFoldDB" id="A0A3N0I232"/>
<evidence type="ECO:0000313" key="2">
    <source>
        <dbReference type="EMBL" id="RNM31073.1"/>
    </source>
</evidence>
<dbReference type="Pfam" id="PF14588">
    <property type="entry name" value="YjgF_endoribonc"/>
    <property type="match status" value="1"/>
</dbReference>
<dbReference type="RefSeq" id="WP_128519254.1">
    <property type="nucleotide sequence ID" value="NZ_RJQC01000001.1"/>
</dbReference>
<dbReference type="PANTHER" id="PTHR43760">
    <property type="entry name" value="ENDORIBONUCLEASE-RELATED"/>
    <property type="match status" value="1"/>
</dbReference>
<dbReference type="SUPFAM" id="SSF55298">
    <property type="entry name" value="YjgF-like"/>
    <property type="match status" value="1"/>
</dbReference>
<organism evidence="2 3">
    <name type="scientific">Absicoccus porci</name>
    <dbReference type="NCBI Taxonomy" id="2486576"/>
    <lineage>
        <taxon>Bacteria</taxon>
        <taxon>Bacillati</taxon>
        <taxon>Bacillota</taxon>
        <taxon>Erysipelotrichia</taxon>
        <taxon>Erysipelotrichales</taxon>
        <taxon>Erysipelotrichaceae</taxon>
        <taxon>Absicoccus</taxon>
    </lineage>
</organism>
<dbReference type="Proteomes" id="UP000276568">
    <property type="component" value="Unassembled WGS sequence"/>
</dbReference>
<evidence type="ECO:0000313" key="3">
    <source>
        <dbReference type="Proteomes" id="UP000276568"/>
    </source>
</evidence>
<keyword evidence="3" id="KW-1185">Reference proteome</keyword>
<proteinExistence type="predicted"/>
<comment type="caution">
    <text evidence="2">The sequence shown here is derived from an EMBL/GenBank/DDBJ whole genome shotgun (WGS) entry which is preliminary data.</text>
</comment>
<feature type="domain" description="Endoribonuclease L-PSP/chorismate mutase-like" evidence="1">
    <location>
        <begin position="4"/>
        <end position="140"/>
    </location>
</feature>
<accession>A0A3N0I232</accession>
<dbReference type="InterPro" id="IPR013813">
    <property type="entry name" value="Endoribo_LPSP/chorism_mut-like"/>
</dbReference>
<reference evidence="2 3" key="1">
    <citation type="submission" date="2018-11" db="EMBL/GenBank/DDBJ databases">
        <title>Clostridium sp. nov., a member of the family Erysipelotrichaceae isolated from pig faeces.</title>
        <authorList>
            <person name="Chang Y.-H."/>
        </authorList>
    </citation>
    <scope>NUCLEOTIDE SEQUENCE [LARGE SCALE GENOMIC DNA]</scope>
    <source>
        <strain evidence="2 3">YH-panp20</strain>
    </source>
</reference>
<dbReference type="Gene3D" id="3.30.1330.40">
    <property type="entry name" value="RutC-like"/>
    <property type="match status" value="1"/>
</dbReference>
<sequence>MYIEKRLEELGIELPESSEPKAMYIPCKQAGNLLFVSGQLPCKLDGSLAYTGKLGESLTLEQGQECARLCIINMLSAVKYQVGDLDNVKSVVKVQAFVASKTGFDQQHLVTNGASELLFDIFGQNGTHARTAVGINQLPMDAPVEIEAIFELQE</sequence>
<name>A0A3N0I232_9FIRM</name>
<gene>
    <name evidence="2" type="ORF">EDX97_00420</name>
</gene>
<dbReference type="OrthoDB" id="9806350at2"/>
<dbReference type="PANTHER" id="PTHR43760:SF1">
    <property type="entry name" value="ENDORIBONUCLEASE L-PSP_CHORISMATE MUTASE-LIKE DOMAIN-CONTAINING PROTEIN"/>
    <property type="match status" value="1"/>
</dbReference>
<dbReference type="EMBL" id="RJQC01000001">
    <property type="protein sequence ID" value="RNM31073.1"/>
    <property type="molecule type" value="Genomic_DNA"/>
</dbReference>
<dbReference type="InterPro" id="IPR035959">
    <property type="entry name" value="RutC-like_sf"/>
</dbReference>
<evidence type="ECO:0000259" key="1">
    <source>
        <dbReference type="Pfam" id="PF14588"/>
    </source>
</evidence>